<organism evidence="2 3">
    <name type="scientific">Vitis vinifera</name>
    <name type="common">Grape</name>
    <dbReference type="NCBI Taxonomy" id="29760"/>
    <lineage>
        <taxon>Eukaryota</taxon>
        <taxon>Viridiplantae</taxon>
        <taxon>Streptophyta</taxon>
        <taxon>Embryophyta</taxon>
        <taxon>Tracheophyta</taxon>
        <taxon>Spermatophyta</taxon>
        <taxon>Magnoliopsida</taxon>
        <taxon>eudicotyledons</taxon>
        <taxon>Gunneridae</taxon>
        <taxon>Pentapetalae</taxon>
        <taxon>rosids</taxon>
        <taxon>Vitales</taxon>
        <taxon>Vitaceae</taxon>
        <taxon>Viteae</taxon>
        <taxon>Vitis</taxon>
    </lineage>
</organism>
<dbReference type="AlphaFoldDB" id="A0A438E4H4"/>
<dbReference type="Pfam" id="PF03478">
    <property type="entry name" value="Beta-prop_KIB1-4"/>
    <property type="match status" value="1"/>
</dbReference>
<dbReference type="PANTHER" id="PTHR33127:SF5">
    <property type="entry name" value="TRANSMEMBRANE PROTEIN"/>
    <property type="match status" value="1"/>
</dbReference>
<comment type="caution">
    <text evidence="2">The sequence shown here is derived from an EMBL/GenBank/DDBJ whole genome shotgun (WGS) entry which is preliminary data.</text>
</comment>
<name>A0A438E4H4_VITVI</name>
<dbReference type="Proteomes" id="UP000288805">
    <property type="component" value="Unassembled WGS sequence"/>
</dbReference>
<evidence type="ECO:0000313" key="3">
    <source>
        <dbReference type="Proteomes" id="UP000288805"/>
    </source>
</evidence>
<reference evidence="2 3" key="1">
    <citation type="journal article" date="2018" name="PLoS Genet.">
        <title>Population sequencing reveals clonal diversity and ancestral inbreeding in the grapevine cultivar Chardonnay.</title>
        <authorList>
            <person name="Roach M.J."/>
            <person name="Johnson D.L."/>
            <person name="Bohlmann J."/>
            <person name="van Vuuren H.J."/>
            <person name="Jones S.J."/>
            <person name="Pretorius I.S."/>
            <person name="Schmidt S.A."/>
            <person name="Borneman A.R."/>
        </authorList>
    </citation>
    <scope>NUCLEOTIDE SEQUENCE [LARGE SCALE GENOMIC DNA]</scope>
    <source>
        <strain evidence="3">cv. Chardonnay</strain>
        <tissue evidence="2">Leaf</tissue>
    </source>
</reference>
<dbReference type="InterPro" id="IPR005174">
    <property type="entry name" value="KIB1-4_b-propeller"/>
</dbReference>
<proteinExistence type="predicted"/>
<gene>
    <name evidence="2" type="ORF">CK203_085394</name>
</gene>
<accession>A0A438E4H4</accession>
<dbReference type="PANTHER" id="PTHR33127">
    <property type="entry name" value="TRANSMEMBRANE PROTEIN"/>
    <property type="match status" value="1"/>
</dbReference>
<feature type="domain" description="KIB1-4 beta-propeller" evidence="1">
    <location>
        <begin position="3"/>
        <end position="178"/>
    </location>
</feature>
<evidence type="ECO:0000259" key="1">
    <source>
        <dbReference type="Pfam" id="PF03478"/>
    </source>
</evidence>
<evidence type="ECO:0000313" key="2">
    <source>
        <dbReference type="EMBL" id="RVW42563.1"/>
    </source>
</evidence>
<sequence>MKYTVEAFSISSAPSSSDCTCMVFANSSYRGFVVGTCRVSDKEWSKCEFAGNFDAGMDVAYLKGAFYFVEREGRLANFNVAQRQWNVLINILKFDHGPSRDVASTTHMVESEGEVLLIRQYNEIGEVASFVSRLAFGKKAWVKVKCLGNRALFLGRGTSLSLSLTAKDEEITDKIFTTNFQGVLTVLEIDIHKQRPLQKSPSPFSIYII</sequence>
<protein>
    <recommendedName>
        <fullName evidence="1">KIB1-4 beta-propeller domain-containing protein</fullName>
    </recommendedName>
</protein>
<dbReference type="EMBL" id="QGNW01001402">
    <property type="protein sequence ID" value="RVW42563.1"/>
    <property type="molecule type" value="Genomic_DNA"/>
</dbReference>